<dbReference type="EMBL" id="BX548175">
    <property type="protein sequence ID" value="CAX32252.1"/>
    <property type="molecule type" value="Genomic_DNA"/>
</dbReference>
<dbReference type="AlphaFoldDB" id="B9ESB1"/>
<accession>B9ESB1</accession>
<evidence type="ECO:0000313" key="2">
    <source>
        <dbReference type="Proteomes" id="UP000001423"/>
    </source>
</evidence>
<keyword evidence="2" id="KW-1185">Reference proteome</keyword>
<name>B9ESB1_PROMM</name>
<organism evidence="1 2">
    <name type="scientific">Prochlorococcus marinus (strain MIT 9313)</name>
    <dbReference type="NCBI Taxonomy" id="74547"/>
    <lineage>
        <taxon>Bacteria</taxon>
        <taxon>Bacillati</taxon>
        <taxon>Cyanobacteriota</taxon>
        <taxon>Cyanophyceae</taxon>
        <taxon>Synechococcales</taxon>
        <taxon>Prochlorococcaceae</taxon>
        <taxon>Prochlorococcus</taxon>
    </lineage>
</organism>
<protein>
    <submittedName>
        <fullName evidence="1">Uncharacterized protein</fullName>
    </submittedName>
</protein>
<dbReference type="Proteomes" id="UP000001423">
    <property type="component" value="Chromosome"/>
</dbReference>
<evidence type="ECO:0000313" key="1">
    <source>
        <dbReference type="EMBL" id="CAX32252.1"/>
    </source>
</evidence>
<dbReference type="HOGENOM" id="CLU_2668151_0_0_3"/>
<proteinExistence type="predicted"/>
<dbReference type="KEGG" id="pmt:PMT_2730"/>
<sequence>MSNSARIRARFAALGWASGRLFCAWDRPDDPTTITAAARGAAALKREENISSSACCFLNPSKVYQCLFRGVIGCA</sequence>
<reference evidence="1 2" key="1">
    <citation type="journal article" date="2003" name="Nature">
        <title>Genome divergence in two Prochlorococcus ecotypes reflects oceanic niche differentiation.</title>
        <authorList>
            <person name="Rocap G."/>
            <person name="Larimer F.W."/>
            <person name="Lamerdin J.E."/>
            <person name="Malfatti S."/>
            <person name="Chain P."/>
            <person name="Ahlgren N.A."/>
            <person name="Arellano A."/>
            <person name="Coleman M."/>
            <person name="Hauser L."/>
            <person name="Hess W.R."/>
            <person name="Johnson Z.I."/>
            <person name="Land M.L."/>
            <person name="Lindell D."/>
            <person name="Post A.F."/>
            <person name="Regala W."/>
            <person name="Shah M."/>
            <person name="Shaw S.L."/>
            <person name="Steglich C."/>
            <person name="Sullivan M.B."/>
            <person name="Ting C.S."/>
            <person name="Tolonen A."/>
            <person name="Webb E.A."/>
            <person name="Zinser E.R."/>
            <person name="Chisholm S.W."/>
        </authorList>
    </citation>
    <scope>NUCLEOTIDE SEQUENCE [LARGE SCALE GENOMIC DNA]</scope>
    <source>
        <strain evidence="2">MIT 9313</strain>
    </source>
</reference>
<gene>
    <name evidence="1" type="ordered locus">PMT_2730</name>
</gene>